<proteinExistence type="predicted"/>
<name>A0A975TDF5_9NOST</name>
<organism evidence="1 2">
    <name type="scientific">Richelia sinica FACHB-800</name>
    <dbReference type="NCBI Taxonomy" id="1357546"/>
    <lineage>
        <taxon>Bacteria</taxon>
        <taxon>Bacillati</taxon>
        <taxon>Cyanobacteriota</taxon>
        <taxon>Cyanophyceae</taxon>
        <taxon>Nostocales</taxon>
        <taxon>Nostocaceae</taxon>
        <taxon>Richelia</taxon>
    </lineage>
</organism>
<accession>A0A975TDF5</accession>
<evidence type="ECO:0000313" key="2">
    <source>
        <dbReference type="Proteomes" id="UP000683511"/>
    </source>
</evidence>
<dbReference type="AlphaFoldDB" id="A0A975TDF5"/>
<dbReference type="KEGG" id="rsin:B6N60_04760"/>
<dbReference type="EMBL" id="CP021056">
    <property type="protein sequence ID" value="QXE26033.1"/>
    <property type="molecule type" value="Genomic_DNA"/>
</dbReference>
<reference evidence="1" key="1">
    <citation type="submission" date="2017-04" db="EMBL/GenBank/DDBJ databases">
        <title>Genome deletions in a multicellular cyanobacterial endosymbiont for morphological adaptation in marine diatoms.</title>
        <authorList>
            <person name="Wang Y."/>
            <person name="Gao H."/>
            <person name="Li R."/>
            <person name="Xu X."/>
        </authorList>
    </citation>
    <scope>NUCLEOTIDE SEQUENCE</scope>
    <source>
        <strain evidence="1">FACHB 800</strain>
    </source>
</reference>
<keyword evidence="2" id="KW-1185">Reference proteome</keyword>
<protein>
    <submittedName>
        <fullName evidence="1">Uncharacterized protein</fullName>
    </submittedName>
</protein>
<evidence type="ECO:0000313" key="1">
    <source>
        <dbReference type="EMBL" id="QXE26033.1"/>
    </source>
</evidence>
<sequence length="37" mass="4281">MNCRIDAHLSHPLGKIIFCLQSVNIFNPKETGELWRV</sequence>
<dbReference type="Proteomes" id="UP000683511">
    <property type="component" value="Chromosome"/>
</dbReference>
<gene>
    <name evidence="1" type="ORF">B6N60_04760</name>
</gene>